<dbReference type="SUPFAM" id="SSF57667">
    <property type="entry name" value="beta-beta-alpha zinc fingers"/>
    <property type="match status" value="1"/>
</dbReference>
<evidence type="ECO:0000259" key="2">
    <source>
        <dbReference type="PROSITE" id="PS50157"/>
    </source>
</evidence>
<feature type="domain" description="C2H2-type" evidence="2">
    <location>
        <begin position="74"/>
        <end position="101"/>
    </location>
</feature>
<dbReference type="InterPro" id="IPR036236">
    <property type="entry name" value="Znf_C2H2_sf"/>
</dbReference>
<proteinExistence type="predicted"/>
<dbReference type="InterPro" id="IPR013087">
    <property type="entry name" value="Znf_C2H2_type"/>
</dbReference>
<dbReference type="Gene3D" id="3.30.160.60">
    <property type="entry name" value="Classic Zinc Finger"/>
    <property type="match status" value="1"/>
</dbReference>
<name>A0A232FP60_9HYME</name>
<comment type="caution">
    <text evidence="3">The sequence shown here is derived from an EMBL/GenBank/DDBJ whole genome shotgun (WGS) entry which is preliminary data.</text>
</comment>
<dbReference type="STRING" id="543379.A0A232FP60"/>
<dbReference type="GO" id="GO:0008270">
    <property type="term" value="F:zinc ion binding"/>
    <property type="evidence" value="ECO:0007669"/>
    <property type="project" value="UniProtKB-KW"/>
</dbReference>
<sequence>MESHESTFCSHTYLVYSPTSSIGMFDQQQQQQRQLQIVSVESLNLQCERCGKSYSLKHNLQRHVKFECGGQRKFCCHLCPNKYTQNASLHRHLLHHHYVDPRKAKKKKC</sequence>
<reference evidence="3 4" key="1">
    <citation type="journal article" date="2017" name="Curr. Biol.">
        <title>The Evolution of Venom by Co-option of Single-Copy Genes.</title>
        <authorList>
            <person name="Martinson E.O."/>
            <person name="Mrinalini"/>
            <person name="Kelkar Y.D."/>
            <person name="Chang C.H."/>
            <person name="Werren J.H."/>
        </authorList>
    </citation>
    <scope>NUCLEOTIDE SEQUENCE [LARGE SCALE GENOMIC DNA]</scope>
    <source>
        <strain evidence="3 4">Alberta</strain>
        <tissue evidence="3">Whole body</tissue>
    </source>
</reference>
<evidence type="ECO:0000256" key="1">
    <source>
        <dbReference type="PROSITE-ProRule" id="PRU00042"/>
    </source>
</evidence>
<gene>
    <name evidence="3" type="ORF">TSAR_012276</name>
</gene>
<keyword evidence="4" id="KW-1185">Reference proteome</keyword>
<dbReference type="OrthoDB" id="3437960at2759"/>
<accession>A0A232FP60</accession>
<dbReference type="Proteomes" id="UP000215335">
    <property type="component" value="Unassembled WGS sequence"/>
</dbReference>
<organism evidence="3 4">
    <name type="scientific">Trichomalopsis sarcophagae</name>
    <dbReference type="NCBI Taxonomy" id="543379"/>
    <lineage>
        <taxon>Eukaryota</taxon>
        <taxon>Metazoa</taxon>
        <taxon>Ecdysozoa</taxon>
        <taxon>Arthropoda</taxon>
        <taxon>Hexapoda</taxon>
        <taxon>Insecta</taxon>
        <taxon>Pterygota</taxon>
        <taxon>Neoptera</taxon>
        <taxon>Endopterygota</taxon>
        <taxon>Hymenoptera</taxon>
        <taxon>Apocrita</taxon>
        <taxon>Proctotrupomorpha</taxon>
        <taxon>Chalcidoidea</taxon>
        <taxon>Pteromalidae</taxon>
        <taxon>Pteromalinae</taxon>
        <taxon>Trichomalopsis</taxon>
    </lineage>
</organism>
<keyword evidence="1" id="KW-0863">Zinc-finger</keyword>
<dbReference type="PROSITE" id="PS00028">
    <property type="entry name" value="ZINC_FINGER_C2H2_1"/>
    <property type="match status" value="1"/>
</dbReference>
<evidence type="ECO:0000313" key="3">
    <source>
        <dbReference type="EMBL" id="OXU32147.1"/>
    </source>
</evidence>
<protein>
    <recommendedName>
        <fullName evidence="2">C2H2-type domain-containing protein</fullName>
    </recommendedName>
</protein>
<evidence type="ECO:0000313" key="4">
    <source>
        <dbReference type="Proteomes" id="UP000215335"/>
    </source>
</evidence>
<dbReference type="EMBL" id="NNAY01000005">
    <property type="protein sequence ID" value="OXU32147.1"/>
    <property type="molecule type" value="Genomic_DNA"/>
</dbReference>
<keyword evidence="1" id="KW-0862">Zinc</keyword>
<dbReference type="PROSITE" id="PS50157">
    <property type="entry name" value="ZINC_FINGER_C2H2_2"/>
    <property type="match status" value="2"/>
</dbReference>
<feature type="domain" description="C2H2-type" evidence="2">
    <location>
        <begin position="45"/>
        <end position="72"/>
    </location>
</feature>
<dbReference type="AlphaFoldDB" id="A0A232FP60"/>
<keyword evidence="1" id="KW-0479">Metal-binding</keyword>